<feature type="domain" description="RCK N-terminal" evidence="3">
    <location>
        <begin position="111"/>
        <end position="228"/>
    </location>
</feature>
<dbReference type="PROSITE" id="PS51201">
    <property type="entry name" value="RCK_N"/>
    <property type="match status" value="1"/>
</dbReference>
<protein>
    <submittedName>
        <fullName evidence="5">Voltage-gated potassium channel Kch</fullName>
    </submittedName>
</protein>
<dbReference type="Proteomes" id="UP000317648">
    <property type="component" value="Chromosome"/>
</dbReference>
<dbReference type="OrthoDB" id="9785285at2"/>
<dbReference type="Gene3D" id="3.30.70.1450">
    <property type="entry name" value="Regulator of K+ conductance, C-terminal domain"/>
    <property type="match status" value="1"/>
</dbReference>
<evidence type="ECO:0000259" key="4">
    <source>
        <dbReference type="PROSITE" id="PS51202"/>
    </source>
</evidence>
<dbReference type="SUPFAM" id="SSF81324">
    <property type="entry name" value="Voltage-gated potassium channels"/>
    <property type="match status" value="1"/>
</dbReference>
<dbReference type="EMBL" id="CP036433">
    <property type="protein sequence ID" value="QDU92882.1"/>
    <property type="molecule type" value="Genomic_DNA"/>
</dbReference>
<dbReference type="Pfam" id="PF02080">
    <property type="entry name" value="TrkA_C"/>
    <property type="match status" value="1"/>
</dbReference>
<name>A0A518DM35_9BACT</name>
<keyword evidence="2" id="KW-0472">Membrane</keyword>
<reference evidence="5 6" key="1">
    <citation type="submission" date="2019-02" db="EMBL/GenBank/DDBJ databases">
        <title>Deep-cultivation of Planctomycetes and their phenomic and genomic characterization uncovers novel biology.</title>
        <authorList>
            <person name="Wiegand S."/>
            <person name="Jogler M."/>
            <person name="Boedeker C."/>
            <person name="Pinto D."/>
            <person name="Vollmers J."/>
            <person name="Rivas-Marin E."/>
            <person name="Kohn T."/>
            <person name="Peeters S.H."/>
            <person name="Heuer A."/>
            <person name="Rast P."/>
            <person name="Oberbeckmann S."/>
            <person name="Bunk B."/>
            <person name="Jeske O."/>
            <person name="Meyerdierks A."/>
            <person name="Storesund J.E."/>
            <person name="Kallscheuer N."/>
            <person name="Luecker S."/>
            <person name="Lage O.M."/>
            <person name="Pohl T."/>
            <person name="Merkel B.J."/>
            <person name="Hornburger P."/>
            <person name="Mueller R.-W."/>
            <person name="Bruemmer F."/>
            <person name="Labrenz M."/>
            <person name="Spormann A.M."/>
            <person name="Op den Camp H."/>
            <person name="Overmann J."/>
            <person name="Amann R."/>
            <person name="Jetten M.S.M."/>
            <person name="Mascher T."/>
            <person name="Medema M.H."/>
            <person name="Devos D.P."/>
            <person name="Kaster A.-K."/>
            <person name="Ovreas L."/>
            <person name="Rohde M."/>
            <person name="Galperin M.Y."/>
            <person name="Jogler C."/>
        </authorList>
    </citation>
    <scope>NUCLEOTIDE SEQUENCE [LARGE SCALE GENOMIC DNA]</scope>
    <source>
        <strain evidence="5 6">Pla85_3_4</strain>
    </source>
</reference>
<keyword evidence="2" id="KW-0812">Transmembrane</keyword>
<evidence type="ECO:0000313" key="6">
    <source>
        <dbReference type="Proteomes" id="UP000317648"/>
    </source>
</evidence>
<feature type="domain" description="RCK C-terminal" evidence="4">
    <location>
        <begin position="256"/>
        <end position="343"/>
    </location>
</feature>
<dbReference type="InterPro" id="IPR006037">
    <property type="entry name" value="RCK_C"/>
</dbReference>
<dbReference type="SUPFAM" id="SSF51735">
    <property type="entry name" value="NAD(P)-binding Rossmann-fold domains"/>
    <property type="match status" value="1"/>
</dbReference>
<evidence type="ECO:0000256" key="2">
    <source>
        <dbReference type="SAM" id="Phobius"/>
    </source>
</evidence>
<evidence type="ECO:0000256" key="1">
    <source>
        <dbReference type="ARBA" id="ARBA00004651"/>
    </source>
</evidence>
<keyword evidence="5" id="KW-0407">Ion channel</keyword>
<dbReference type="Gene3D" id="1.10.287.70">
    <property type="match status" value="1"/>
</dbReference>
<dbReference type="AlphaFoldDB" id="A0A518DM35"/>
<feature type="transmembrane region" description="Helical" evidence="2">
    <location>
        <begin position="65"/>
        <end position="86"/>
    </location>
</feature>
<keyword evidence="6" id="KW-1185">Reference proteome</keyword>
<feature type="transmembrane region" description="Helical" evidence="2">
    <location>
        <begin position="12"/>
        <end position="32"/>
    </location>
</feature>
<dbReference type="InterPro" id="IPR036291">
    <property type="entry name" value="NAD(P)-bd_dom_sf"/>
</dbReference>
<proteinExistence type="predicted"/>
<dbReference type="Gene3D" id="3.40.50.720">
    <property type="entry name" value="NAD(P)-binding Rossmann-like Domain"/>
    <property type="match status" value="1"/>
</dbReference>
<dbReference type="InterPro" id="IPR003148">
    <property type="entry name" value="RCK_N"/>
</dbReference>
<gene>
    <name evidence="5" type="primary">kch</name>
    <name evidence="5" type="ORF">Pla8534_06550</name>
</gene>
<evidence type="ECO:0000313" key="5">
    <source>
        <dbReference type="EMBL" id="QDU92882.1"/>
    </source>
</evidence>
<accession>A0A518DM35</accession>
<evidence type="ECO:0000259" key="3">
    <source>
        <dbReference type="PROSITE" id="PS51201"/>
    </source>
</evidence>
<organism evidence="5 6">
    <name type="scientific">Lignipirellula cremea</name>
    <dbReference type="NCBI Taxonomy" id="2528010"/>
    <lineage>
        <taxon>Bacteria</taxon>
        <taxon>Pseudomonadati</taxon>
        <taxon>Planctomycetota</taxon>
        <taxon>Planctomycetia</taxon>
        <taxon>Pirellulales</taxon>
        <taxon>Pirellulaceae</taxon>
        <taxon>Lignipirellula</taxon>
    </lineage>
</organism>
<dbReference type="PANTHER" id="PTHR43833">
    <property type="entry name" value="POTASSIUM CHANNEL PROTEIN 2-RELATED-RELATED"/>
    <property type="match status" value="1"/>
</dbReference>
<dbReference type="RefSeq" id="WP_145049212.1">
    <property type="nucleotide sequence ID" value="NZ_CP036433.1"/>
</dbReference>
<dbReference type="InterPro" id="IPR050721">
    <property type="entry name" value="Trk_Ktr_HKT_K-transport"/>
</dbReference>
<comment type="subcellular location">
    <subcellularLocation>
        <location evidence="1">Cell membrane</location>
        <topology evidence="1">Multi-pass membrane protein</topology>
    </subcellularLocation>
</comment>
<dbReference type="PROSITE" id="PS51202">
    <property type="entry name" value="RCK_C"/>
    <property type="match status" value="1"/>
</dbReference>
<dbReference type="InterPro" id="IPR013099">
    <property type="entry name" value="K_chnl_dom"/>
</dbReference>
<dbReference type="KEGG" id="lcre:Pla8534_06550"/>
<keyword evidence="2" id="KW-1133">Transmembrane helix</keyword>
<dbReference type="GO" id="GO:0005886">
    <property type="term" value="C:plasma membrane"/>
    <property type="evidence" value="ECO:0007669"/>
    <property type="project" value="UniProtKB-SubCell"/>
</dbReference>
<dbReference type="GO" id="GO:0006813">
    <property type="term" value="P:potassium ion transport"/>
    <property type="evidence" value="ECO:0007669"/>
    <property type="project" value="InterPro"/>
</dbReference>
<dbReference type="SUPFAM" id="SSF116726">
    <property type="entry name" value="TrkA C-terminal domain-like"/>
    <property type="match status" value="1"/>
</dbReference>
<dbReference type="PANTHER" id="PTHR43833:SF9">
    <property type="entry name" value="POTASSIUM CHANNEL PROTEIN YUGO-RELATED"/>
    <property type="match status" value="1"/>
</dbReference>
<sequence>MNLVTGPFQRIITGIVFFVIVCGLAVLGYLWAGWSLMDALYMTVITIFGVGYGEVQPVHSPGLRALTISTIVAGYAAVIYTVGGFVQMLIDGELNKALGARRMTRGIDRMHDHTIICGYGRIGAMLADHLAAAKVPFVVIDQNTERITQAEEKGYLVLQGNAAEEDVLRKAGVARARFLASVLSDDAANLYVTITARELNEGMEILARGENVATERKLLRCGASQVVMPTAIGAARIAQLIRRPSAESLLKSASEHGDLDLELSRIGLQLDELKVQNNSPLVGRTIGDIEIRGNLGFLILALKKADETIDRNPSGDTQLAVGDTVIVLGHQDDIPRLVERYALKKQVYYRGARVDS</sequence>
<keyword evidence="5" id="KW-0406">Ion transport</keyword>
<keyword evidence="5" id="KW-0813">Transport</keyword>
<dbReference type="Pfam" id="PF02254">
    <property type="entry name" value="TrkA_N"/>
    <property type="match status" value="1"/>
</dbReference>
<dbReference type="GO" id="GO:0008324">
    <property type="term" value="F:monoatomic cation transmembrane transporter activity"/>
    <property type="evidence" value="ECO:0007669"/>
    <property type="project" value="InterPro"/>
</dbReference>
<dbReference type="Pfam" id="PF07885">
    <property type="entry name" value="Ion_trans_2"/>
    <property type="match status" value="1"/>
</dbReference>
<feature type="transmembrane region" description="Helical" evidence="2">
    <location>
        <begin position="39"/>
        <end position="59"/>
    </location>
</feature>
<dbReference type="InterPro" id="IPR036721">
    <property type="entry name" value="RCK_C_sf"/>
</dbReference>